<protein>
    <submittedName>
        <fullName evidence="1">Uncharacterized protein</fullName>
    </submittedName>
</protein>
<reference evidence="1 2" key="1">
    <citation type="journal article" date="2019" name="Commun. Biol.">
        <title>The bagworm genome reveals a unique fibroin gene that provides high tensile strength.</title>
        <authorList>
            <person name="Kono N."/>
            <person name="Nakamura H."/>
            <person name="Ohtoshi R."/>
            <person name="Tomita M."/>
            <person name="Numata K."/>
            <person name="Arakawa K."/>
        </authorList>
    </citation>
    <scope>NUCLEOTIDE SEQUENCE [LARGE SCALE GENOMIC DNA]</scope>
</reference>
<dbReference type="AlphaFoldDB" id="A0A4C1XIB8"/>
<name>A0A4C1XIB8_EUMVA</name>
<evidence type="ECO:0000313" key="2">
    <source>
        <dbReference type="Proteomes" id="UP000299102"/>
    </source>
</evidence>
<sequence>MDLCGWILYGRRDDSRCSVLDVVSKHDLIVGYPSPEKLELKELLGSLTGARDQPRLRRELAHLADDA</sequence>
<organism evidence="1 2">
    <name type="scientific">Eumeta variegata</name>
    <name type="common">Bagworm moth</name>
    <name type="synonym">Eumeta japonica</name>
    <dbReference type="NCBI Taxonomy" id="151549"/>
    <lineage>
        <taxon>Eukaryota</taxon>
        <taxon>Metazoa</taxon>
        <taxon>Ecdysozoa</taxon>
        <taxon>Arthropoda</taxon>
        <taxon>Hexapoda</taxon>
        <taxon>Insecta</taxon>
        <taxon>Pterygota</taxon>
        <taxon>Neoptera</taxon>
        <taxon>Endopterygota</taxon>
        <taxon>Lepidoptera</taxon>
        <taxon>Glossata</taxon>
        <taxon>Ditrysia</taxon>
        <taxon>Tineoidea</taxon>
        <taxon>Psychidae</taxon>
        <taxon>Oiketicinae</taxon>
        <taxon>Eumeta</taxon>
    </lineage>
</organism>
<dbReference type="Proteomes" id="UP000299102">
    <property type="component" value="Unassembled WGS sequence"/>
</dbReference>
<evidence type="ECO:0000313" key="1">
    <source>
        <dbReference type="EMBL" id="GBP63636.1"/>
    </source>
</evidence>
<accession>A0A4C1XIB8</accession>
<gene>
    <name evidence="1" type="ORF">EVAR_54466_1</name>
</gene>
<comment type="caution">
    <text evidence="1">The sequence shown here is derived from an EMBL/GenBank/DDBJ whole genome shotgun (WGS) entry which is preliminary data.</text>
</comment>
<proteinExistence type="predicted"/>
<keyword evidence="2" id="KW-1185">Reference proteome</keyword>
<dbReference type="EMBL" id="BGZK01000874">
    <property type="protein sequence ID" value="GBP63636.1"/>
    <property type="molecule type" value="Genomic_DNA"/>
</dbReference>